<accession>A0AB34PLQ9</accession>
<name>A0AB34PLQ9_CANAX</name>
<keyword evidence="1" id="KW-0472">Membrane</keyword>
<dbReference type="EMBL" id="AJIX01000039">
    <property type="protein sequence ID" value="KGR05516.1"/>
    <property type="molecule type" value="Genomic_DNA"/>
</dbReference>
<reference evidence="2 3" key="1">
    <citation type="submission" date="2013-12" db="EMBL/GenBank/DDBJ databases">
        <title>The Genome Sequence of Candida albicans P78048.</title>
        <authorList>
            <consortium name="The Broad Institute Genome Sequencing Platform"/>
            <consortium name="The Broad Institute Genome Sequencing Center for Infectious Disease"/>
            <person name="Cuomo C."/>
            <person name="Bennett R."/>
            <person name="Hirakawa M."/>
            <person name="Noverr M."/>
            <person name="Mitchell A."/>
            <person name="Young S.K."/>
            <person name="Zeng Q."/>
            <person name="Gargeya S."/>
            <person name="Fitzgerald M."/>
            <person name="Abouelleil A."/>
            <person name="Alvarado L."/>
            <person name="Berlin A.M."/>
            <person name="Chapman S.B."/>
            <person name="Dewar J."/>
            <person name="Goldberg J."/>
            <person name="Griggs A."/>
            <person name="Gujja S."/>
            <person name="Hansen M."/>
            <person name="Howarth C."/>
            <person name="Imamovic A."/>
            <person name="Larimer J."/>
            <person name="McCowan C."/>
            <person name="Murphy C."/>
            <person name="Pearson M."/>
            <person name="Priest M."/>
            <person name="Roberts A."/>
            <person name="Saif S."/>
            <person name="Shea T."/>
            <person name="Sykes S."/>
            <person name="Wortman J."/>
            <person name="Nusbaum C."/>
            <person name="Birren B."/>
        </authorList>
    </citation>
    <scope>NUCLEOTIDE SEQUENCE [LARGE SCALE GENOMIC DNA]</scope>
    <source>
        <strain evidence="2 3">P78048</strain>
    </source>
</reference>
<keyword evidence="1" id="KW-1133">Transmembrane helix</keyword>
<evidence type="ECO:0000313" key="3">
    <source>
        <dbReference type="Proteomes" id="UP000030161"/>
    </source>
</evidence>
<protein>
    <submittedName>
        <fullName evidence="2">Uncharacterized protein</fullName>
    </submittedName>
</protein>
<keyword evidence="1" id="KW-0812">Transmembrane</keyword>
<organism evidence="2 3">
    <name type="scientific">Candida albicans P78048</name>
    <dbReference type="NCBI Taxonomy" id="1094989"/>
    <lineage>
        <taxon>Eukaryota</taxon>
        <taxon>Fungi</taxon>
        <taxon>Dikarya</taxon>
        <taxon>Ascomycota</taxon>
        <taxon>Saccharomycotina</taxon>
        <taxon>Pichiomycetes</taxon>
        <taxon>Debaryomycetaceae</taxon>
        <taxon>Candida/Lodderomyces clade</taxon>
        <taxon>Candida</taxon>
    </lineage>
</organism>
<comment type="caution">
    <text evidence="2">The sequence shown here is derived from an EMBL/GenBank/DDBJ whole genome shotgun (WGS) entry which is preliminary data.</text>
</comment>
<gene>
    <name evidence="2" type="ORF">MG3_05085</name>
</gene>
<feature type="transmembrane region" description="Helical" evidence="1">
    <location>
        <begin position="55"/>
        <end position="77"/>
    </location>
</feature>
<evidence type="ECO:0000256" key="1">
    <source>
        <dbReference type="SAM" id="Phobius"/>
    </source>
</evidence>
<proteinExistence type="predicted"/>
<dbReference type="Proteomes" id="UP000030161">
    <property type="component" value="Unassembled WGS sequence"/>
</dbReference>
<evidence type="ECO:0000313" key="2">
    <source>
        <dbReference type="EMBL" id="KGR05516.1"/>
    </source>
</evidence>
<sequence>MGYFQFDKYYYAVGCFLYYSNGYTGIHNCRSCFRSFSVSSTYLLPPCYPRPTPHASVLFLIFFCSACVELFNCFIAWRRKELILGEGRNHSSVLNHTTRKLF</sequence>
<dbReference type="AlphaFoldDB" id="A0AB34PLQ9"/>